<dbReference type="GO" id="GO:0003727">
    <property type="term" value="F:single-stranded RNA binding"/>
    <property type="evidence" value="ECO:0007669"/>
    <property type="project" value="TreeGrafter"/>
</dbReference>
<dbReference type="PANTHER" id="PTHR45762">
    <property type="entry name" value="ZINC FINGER RNA-BINDING PROTEIN"/>
    <property type="match status" value="1"/>
</dbReference>
<feature type="region of interest" description="Disordered" evidence="1">
    <location>
        <begin position="276"/>
        <end position="298"/>
    </location>
</feature>
<accession>A0A9D3SBH4</accession>
<dbReference type="GO" id="GO:0071011">
    <property type="term" value="C:precatalytic spliceosome"/>
    <property type="evidence" value="ECO:0007669"/>
    <property type="project" value="TreeGrafter"/>
</dbReference>
<dbReference type="AlphaFoldDB" id="A0A9D3SBH4"/>
<sequence length="456" mass="50948">MVCGYEPPQLKKKYRKKLVLFAEKTGRRWLRLFPTILRCSFKENHTRMESNVPGPPPAKKFKNGGMKQKRHQPSDIVFTTKTGAIQTVPSLEKRLTSVTEPVIGLQFVWEYRSPSKSVAPHYQCRLCKVQRLQNEMLAHVKGWKHSFRYMKKHHADKVPNEEEEAVKDPAIRKAAKESAAEVEKAEGRGKIRVLLKEPFEIAAFQGMRSAMFKPKMVGPGGPGGPGGRFPGGYPDPMFSGDFPPRGMHPDFPMGMPMRRLPGDMPMSGFPDSMPMQRHGASPGRSFQGSMPVRMPGDDMGMKMREGDMGMRRYPDEMPMRMNSDGFGMGQRNLSPGRPYQDDFPGSQHGGAPDRMMSGMPKGPESNSLPSTLLKYLDTFRIENENDAQIVLKVTQKLTDVLMEYRLRSVSTGSTLKSTSSGSMNFSTPRLPSGGDRYSGNSLSGLPSLSGPSRYYN</sequence>
<feature type="region of interest" description="Disordered" evidence="1">
    <location>
        <begin position="337"/>
        <end position="366"/>
    </location>
</feature>
<evidence type="ECO:0000313" key="3">
    <source>
        <dbReference type="Proteomes" id="UP001044222"/>
    </source>
</evidence>
<gene>
    <name evidence="2" type="ORF">ANANG_G00013960</name>
</gene>
<dbReference type="Proteomes" id="UP001044222">
    <property type="component" value="Unassembled WGS sequence"/>
</dbReference>
<feature type="region of interest" description="Disordered" evidence="1">
    <location>
        <begin position="46"/>
        <end position="71"/>
    </location>
</feature>
<protein>
    <submittedName>
        <fullName evidence="2">Uncharacterized protein</fullName>
    </submittedName>
</protein>
<comment type="caution">
    <text evidence="2">The sequence shown here is derived from an EMBL/GenBank/DDBJ whole genome shotgun (WGS) entry which is preliminary data.</text>
</comment>
<evidence type="ECO:0000313" key="2">
    <source>
        <dbReference type="EMBL" id="KAG5857007.1"/>
    </source>
</evidence>
<organism evidence="2 3">
    <name type="scientific">Anguilla anguilla</name>
    <name type="common">European freshwater eel</name>
    <name type="synonym">Muraena anguilla</name>
    <dbReference type="NCBI Taxonomy" id="7936"/>
    <lineage>
        <taxon>Eukaryota</taxon>
        <taxon>Metazoa</taxon>
        <taxon>Chordata</taxon>
        <taxon>Craniata</taxon>
        <taxon>Vertebrata</taxon>
        <taxon>Euteleostomi</taxon>
        <taxon>Actinopterygii</taxon>
        <taxon>Neopterygii</taxon>
        <taxon>Teleostei</taxon>
        <taxon>Anguilliformes</taxon>
        <taxon>Anguillidae</taxon>
        <taxon>Anguilla</taxon>
    </lineage>
</organism>
<reference evidence="2" key="1">
    <citation type="submission" date="2021-01" db="EMBL/GenBank/DDBJ databases">
        <title>A chromosome-scale assembly of European eel, Anguilla anguilla.</title>
        <authorList>
            <person name="Henkel C."/>
            <person name="Jong-Raadsen S.A."/>
            <person name="Dufour S."/>
            <person name="Weltzien F.-A."/>
            <person name="Palstra A.P."/>
            <person name="Pelster B."/>
            <person name="Spaink H.P."/>
            <person name="Van Den Thillart G.E."/>
            <person name="Jansen H."/>
            <person name="Zahm M."/>
            <person name="Klopp C."/>
            <person name="Cedric C."/>
            <person name="Louis A."/>
            <person name="Berthelot C."/>
            <person name="Parey E."/>
            <person name="Roest Crollius H."/>
            <person name="Montfort J."/>
            <person name="Robinson-Rechavi M."/>
            <person name="Bucao C."/>
            <person name="Bouchez O."/>
            <person name="Gislard M."/>
            <person name="Lluch J."/>
            <person name="Milhes M."/>
            <person name="Lampietro C."/>
            <person name="Lopez Roques C."/>
            <person name="Donnadieu C."/>
            <person name="Braasch I."/>
            <person name="Desvignes T."/>
            <person name="Postlethwait J."/>
            <person name="Bobe J."/>
            <person name="Guiguen Y."/>
            <person name="Dirks R."/>
        </authorList>
    </citation>
    <scope>NUCLEOTIDE SEQUENCE</scope>
    <source>
        <strain evidence="2">Tag_6206</strain>
        <tissue evidence="2">Liver</tissue>
    </source>
</reference>
<feature type="compositionally biased region" description="Basic residues" evidence="1">
    <location>
        <begin position="59"/>
        <end position="71"/>
    </location>
</feature>
<keyword evidence="3" id="KW-1185">Reference proteome</keyword>
<proteinExistence type="predicted"/>
<dbReference type="EMBL" id="JAFIRN010000001">
    <property type="protein sequence ID" value="KAG5857007.1"/>
    <property type="molecule type" value="Genomic_DNA"/>
</dbReference>
<feature type="compositionally biased region" description="Low complexity" evidence="1">
    <location>
        <begin position="438"/>
        <end position="456"/>
    </location>
</feature>
<feature type="region of interest" description="Disordered" evidence="1">
    <location>
        <begin position="410"/>
        <end position="456"/>
    </location>
</feature>
<dbReference type="PANTHER" id="PTHR45762:SF14">
    <property type="entry name" value="SI:CH211-197H24.6"/>
    <property type="match status" value="1"/>
</dbReference>
<evidence type="ECO:0000256" key="1">
    <source>
        <dbReference type="SAM" id="MobiDB-lite"/>
    </source>
</evidence>
<dbReference type="GO" id="GO:0003725">
    <property type="term" value="F:double-stranded RNA binding"/>
    <property type="evidence" value="ECO:0007669"/>
    <property type="project" value="TreeGrafter"/>
</dbReference>
<feature type="compositionally biased region" description="Low complexity" evidence="1">
    <location>
        <begin position="410"/>
        <end position="422"/>
    </location>
</feature>
<name>A0A9D3SBH4_ANGAN</name>